<accession>A0ABX8JEB3</accession>
<dbReference type="EMBL" id="CP076723">
    <property type="protein sequence ID" value="QWV95512.1"/>
    <property type="molecule type" value="Genomic_DNA"/>
</dbReference>
<organism evidence="2 3">
    <name type="scientific">Geomonas oryzisoli</name>
    <dbReference type="NCBI Taxonomy" id="2847992"/>
    <lineage>
        <taxon>Bacteria</taxon>
        <taxon>Pseudomonadati</taxon>
        <taxon>Thermodesulfobacteriota</taxon>
        <taxon>Desulfuromonadia</taxon>
        <taxon>Geobacterales</taxon>
        <taxon>Geobacteraceae</taxon>
        <taxon>Geomonas</taxon>
    </lineage>
</organism>
<keyword evidence="3" id="KW-1185">Reference proteome</keyword>
<dbReference type="Proteomes" id="UP000683557">
    <property type="component" value="Chromosome"/>
</dbReference>
<feature type="domain" description="DUF2007" evidence="1">
    <location>
        <begin position="1"/>
        <end position="56"/>
    </location>
</feature>
<dbReference type="InterPro" id="IPR018551">
    <property type="entry name" value="DUF2007"/>
</dbReference>
<reference evidence="2 3" key="1">
    <citation type="submission" date="2021-06" db="EMBL/GenBank/DDBJ databases">
        <title>Gemonas diversity in paddy soil.</title>
        <authorList>
            <person name="Liu G."/>
        </authorList>
    </citation>
    <scope>NUCLEOTIDE SEQUENCE [LARGE SCALE GENOMIC DNA]</scope>
    <source>
        <strain evidence="2 3">RG10</strain>
    </source>
</reference>
<protein>
    <recommendedName>
        <fullName evidence="1">DUF2007 domain-containing protein</fullName>
    </recommendedName>
</protein>
<evidence type="ECO:0000259" key="1">
    <source>
        <dbReference type="Pfam" id="PF09413"/>
    </source>
</evidence>
<gene>
    <name evidence="2" type="ORF">KP004_10185</name>
</gene>
<name>A0ABX8JEB3_9BACT</name>
<sequence>MVKFYDAKTEAELARVEAVLKQGGVEYFVTGLSREQVTGEIEVAEEDLPRAEELLLKAK</sequence>
<dbReference type="RefSeq" id="WP_216802200.1">
    <property type="nucleotide sequence ID" value="NZ_CP076723.1"/>
</dbReference>
<evidence type="ECO:0000313" key="2">
    <source>
        <dbReference type="EMBL" id="QWV95512.1"/>
    </source>
</evidence>
<proteinExistence type="predicted"/>
<dbReference type="Pfam" id="PF09413">
    <property type="entry name" value="DUF2007"/>
    <property type="match status" value="1"/>
</dbReference>
<evidence type="ECO:0000313" key="3">
    <source>
        <dbReference type="Proteomes" id="UP000683557"/>
    </source>
</evidence>